<evidence type="ECO:0000256" key="7">
    <source>
        <dbReference type="HAMAP-Rule" id="MF_00178"/>
    </source>
</evidence>
<protein>
    <recommendedName>
        <fullName evidence="3 7">6,7-dimethyl-8-ribityllumazine synthase</fullName>
        <shortName evidence="7">DMRL synthase</shortName>
        <shortName evidence="7">LS</shortName>
        <shortName evidence="7">Lumazine synthase</shortName>
        <ecNumber evidence="3 7">2.5.1.78</ecNumber>
    </recommendedName>
</protein>
<dbReference type="GO" id="GO:0005829">
    <property type="term" value="C:cytosol"/>
    <property type="evidence" value="ECO:0007669"/>
    <property type="project" value="TreeGrafter"/>
</dbReference>
<proteinExistence type="inferred from homology"/>
<dbReference type="HAMAP" id="MF_00178">
    <property type="entry name" value="Lumazine_synth"/>
    <property type="match status" value="1"/>
</dbReference>
<feature type="binding site" evidence="7">
    <location>
        <position position="138"/>
    </location>
    <ligand>
        <name>(2S)-2-hydroxy-3-oxobutyl phosphate</name>
        <dbReference type="ChEBI" id="CHEBI:58830"/>
    </ligand>
</feature>
<dbReference type="UniPathway" id="UPA00275">
    <property type="reaction ID" value="UER00404"/>
</dbReference>
<feature type="binding site" evidence="7">
    <location>
        <position position="124"/>
    </location>
    <ligand>
        <name>5-amino-6-(D-ribitylamino)uracil</name>
        <dbReference type="ChEBI" id="CHEBI:15934"/>
    </ligand>
</feature>
<organism evidence="8 9">
    <name type="scientific">Starkeya nomas</name>
    <dbReference type="NCBI Taxonomy" id="2666134"/>
    <lineage>
        <taxon>Bacteria</taxon>
        <taxon>Pseudomonadati</taxon>
        <taxon>Pseudomonadota</taxon>
        <taxon>Alphaproteobacteria</taxon>
        <taxon>Hyphomicrobiales</taxon>
        <taxon>Xanthobacteraceae</taxon>
        <taxon>Starkeya</taxon>
    </lineage>
</organism>
<keyword evidence="5 7" id="KW-0808">Transferase</keyword>
<evidence type="ECO:0000256" key="1">
    <source>
        <dbReference type="ARBA" id="ARBA00004917"/>
    </source>
</evidence>
<evidence type="ECO:0000313" key="8">
    <source>
        <dbReference type="EMBL" id="CAA0091237.1"/>
    </source>
</evidence>
<dbReference type="Gene3D" id="3.40.50.960">
    <property type="entry name" value="Lumazine/riboflavin synthase"/>
    <property type="match status" value="1"/>
</dbReference>
<evidence type="ECO:0000256" key="2">
    <source>
        <dbReference type="ARBA" id="ARBA00007424"/>
    </source>
</evidence>
<feature type="binding site" evidence="7">
    <location>
        <begin position="96"/>
        <end position="97"/>
    </location>
    <ligand>
        <name>(2S)-2-hydroxy-3-oxobutyl phosphate</name>
        <dbReference type="ChEBI" id="CHEBI:58830"/>
    </ligand>
</feature>
<evidence type="ECO:0000313" key="9">
    <source>
        <dbReference type="Proteomes" id="UP000433050"/>
    </source>
</evidence>
<dbReference type="AlphaFoldDB" id="A0A5S9NKP0"/>
<comment type="catalytic activity">
    <reaction evidence="6 7">
        <text>(2S)-2-hydroxy-3-oxobutyl phosphate + 5-amino-6-(D-ribitylamino)uracil = 6,7-dimethyl-8-(1-D-ribityl)lumazine + phosphate + 2 H2O + H(+)</text>
        <dbReference type="Rhea" id="RHEA:26152"/>
        <dbReference type="ChEBI" id="CHEBI:15377"/>
        <dbReference type="ChEBI" id="CHEBI:15378"/>
        <dbReference type="ChEBI" id="CHEBI:15934"/>
        <dbReference type="ChEBI" id="CHEBI:43474"/>
        <dbReference type="ChEBI" id="CHEBI:58201"/>
        <dbReference type="ChEBI" id="CHEBI:58830"/>
        <dbReference type="EC" id="2.5.1.78"/>
    </reaction>
</comment>
<reference evidence="8 9" key="1">
    <citation type="submission" date="2019-12" db="EMBL/GenBank/DDBJ databases">
        <authorList>
            <person name="Reyes-Prieto M."/>
        </authorList>
    </citation>
    <scope>NUCLEOTIDE SEQUENCE [LARGE SCALE GENOMIC DNA]</scope>
    <source>
        <strain evidence="8">HF14-78462</strain>
    </source>
</reference>
<keyword evidence="4 7" id="KW-0686">Riboflavin biosynthesis</keyword>
<dbReference type="GO" id="GO:0000906">
    <property type="term" value="F:6,7-dimethyl-8-ribityllumazine synthase activity"/>
    <property type="evidence" value="ECO:0007669"/>
    <property type="project" value="UniProtKB-UniRule"/>
</dbReference>
<evidence type="ECO:0000256" key="5">
    <source>
        <dbReference type="ARBA" id="ARBA00022679"/>
    </source>
</evidence>
<dbReference type="InterPro" id="IPR002180">
    <property type="entry name" value="LS/RS"/>
</dbReference>
<name>A0A5S9NKP0_9HYPH</name>
<dbReference type="GO" id="GO:0009231">
    <property type="term" value="P:riboflavin biosynthetic process"/>
    <property type="evidence" value="ECO:0007669"/>
    <property type="project" value="UniProtKB-UniRule"/>
</dbReference>
<dbReference type="NCBIfam" id="TIGR00114">
    <property type="entry name" value="lumazine-synth"/>
    <property type="match status" value="1"/>
</dbReference>
<dbReference type="InterPro" id="IPR034964">
    <property type="entry name" value="LS"/>
</dbReference>
<dbReference type="EMBL" id="CACSAS010000001">
    <property type="protein sequence ID" value="CAA0091237.1"/>
    <property type="molecule type" value="Genomic_DNA"/>
</dbReference>
<dbReference type="PANTHER" id="PTHR21058:SF0">
    <property type="entry name" value="6,7-DIMETHYL-8-RIBITYLLUMAZINE SYNTHASE"/>
    <property type="match status" value="1"/>
</dbReference>
<evidence type="ECO:0000256" key="3">
    <source>
        <dbReference type="ARBA" id="ARBA00012664"/>
    </source>
</evidence>
<accession>A0A5S9NKP0</accession>
<dbReference type="Proteomes" id="UP000433050">
    <property type="component" value="Unassembled WGS sequence"/>
</dbReference>
<keyword evidence="9" id="KW-1185">Reference proteome</keyword>
<feature type="active site" description="Proton donor" evidence="7">
    <location>
        <position position="99"/>
    </location>
</feature>
<dbReference type="InterPro" id="IPR036467">
    <property type="entry name" value="LS/RS_sf"/>
</dbReference>
<comment type="similarity">
    <text evidence="2 7">Belongs to the DMRL synthase family.</text>
</comment>
<dbReference type="Pfam" id="PF00885">
    <property type="entry name" value="DMRL_synthase"/>
    <property type="match status" value="1"/>
</dbReference>
<evidence type="ECO:0000256" key="6">
    <source>
        <dbReference type="ARBA" id="ARBA00048785"/>
    </source>
</evidence>
<dbReference type="PANTHER" id="PTHR21058">
    <property type="entry name" value="6,7-DIMETHYL-8-RIBITYLLUMAZINE SYNTHASE DMRL SYNTHASE LUMAZINE SYNTHASE"/>
    <property type="match status" value="1"/>
</dbReference>
<dbReference type="GO" id="GO:0009349">
    <property type="term" value="C:riboflavin synthase complex"/>
    <property type="evidence" value="ECO:0007669"/>
    <property type="project" value="UniProtKB-UniRule"/>
</dbReference>
<dbReference type="RefSeq" id="WP_159598284.1">
    <property type="nucleotide sequence ID" value="NZ_CACSAS010000001.1"/>
</dbReference>
<feature type="binding site" evidence="7">
    <location>
        <begin position="62"/>
        <end position="64"/>
    </location>
    <ligand>
        <name>5-amino-6-(D-ribitylamino)uracil</name>
        <dbReference type="ChEBI" id="CHEBI:15934"/>
    </ligand>
</feature>
<comment type="function">
    <text evidence="7">Catalyzes the formation of 6,7-dimethyl-8-ribityllumazine by condensation of 5-amino-6-(D-ribitylamino)uracil with 3,4-dihydroxy-2-butanone 4-phosphate. This is the penultimate step in the biosynthesis of riboflavin.</text>
</comment>
<gene>
    <name evidence="8" type="primary">ribH1</name>
    <name evidence="7" type="synonym">ribH</name>
    <name evidence="8" type="ORF">STARVERO_01283</name>
</gene>
<comment type="pathway">
    <text evidence="1 7">Cofactor biosynthesis; riboflavin biosynthesis; riboflavin from 2-hydroxy-3-oxobutyl phosphate and 5-amino-6-(D-ribitylamino)uracil: step 1/2.</text>
</comment>
<evidence type="ECO:0000256" key="4">
    <source>
        <dbReference type="ARBA" id="ARBA00022619"/>
    </source>
</evidence>
<dbReference type="SUPFAM" id="SSF52121">
    <property type="entry name" value="Lumazine synthase"/>
    <property type="match status" value="1"/>
</dbReference>
<sequence>MASPRPPRASDDAAAAVPLTGARVLIVEARFYDDIADELLAGARQAVAAAGATADVISMPGALEIPTAIAIALDAAAAAGTPYDAAVALGCVVRGETYHFEIVAGESSRALMDLAVARKLPLGNGILTVENDEQAWARARVSEGNKGGGTVEAAFALLRLKRRVGEAS</sequence>
<feature type="binding site" evidence="7">
    <location>
        <begin position="91"/>
        <end position="93"/>
    </location>
    <ligand>
        <name>5-amino-6-(D-ribitylamino)uracil</name>
        <dbReference type="ChEBI" id="CHEBI:15934"/>
    </ligand>
</feature>
<feature type="binding site" evidence="7">
    <location>
        <position position="31"/>
    </location>
    <ligand>
        <name>5-amino-6-(D-ribitylamino)uracil</name>
        <dbReference type="ChEBI" id="CHEBI:15934"/>
    </ligand>
</feature>
<dbReference type="EC" id="2.5.1.78" evidence="3 7"/>
<dbReference type="CDD" id="cd09209">
    <property type="entry name" value="Lumazine_synthase-I"/>
    <property type="match status" value="1"/>
</dbReference>